<name>A0A0R2I4Z9_CARDV</name>
<keyword evidence="6" id="KW-1185">Reference proteome</keyword>
<feature type="domain" description="WxL Interacting Protein peptidoglycan binding" evidence="3">
    <location>
        <begin position="49"/>
        <end position="167"/>
    </location>
</feature>
<keyword evidence="2" id="KW-1133">Transmembrane helix</keyword>
<evidence type="ECO:0000259" key="4">
    <source>
        <dbReference type="Pfam" id="PF11797"/>
    </source>
</evidence>
<feature type="compositionally biased region" description="Polar residues" evidence="1">
    <location>
        <begin position="373"/>
        <end position="383"/>
    </location>
</feature>
<feature type="domain" description="WxL Interacting Protein host binding" evidence="4">
    <location>
        <begin position="180"/>
        <end position="315"/>
    </location>
</feature>
<dbReference type="Pfam" id="PF11797">
    <property type="entry name" value="WxLIP_HBD"/>
    <property type="match status" value="1"/>
</dbReference>
<evidence type="ECO:0000313" key="5">
    <source>
        <dbReference type="EMBL" id="KRN56810.1"/>
    </source>
</evidence>
<evidence type="ECO:0000259" key="3">
    <source>
        <dbReference type="Pfam" id="PF06030"/>
    </source>
</evidence>
<sequence length="383" mass="43711">MEIDAVQLLKCVTKETTMIKRKHLFTLLIVALTIPFFKGSFVSASELNFAVEPVIPENQRDKTKTYFDLLVKPDIEQTIEINLRNDTENEVIVEPKVHSATTNLNGVVEYGPVDSKKDSTLKYDLNEIVQVENEVKIPAHSSIKVPLKIKMPKEAFDGILAGGITLQEKDTKKSENTETKGLSIQNQYAYVVALVLNENNNPVKPELKLNKVYPDQVNARNVINANLQNSTPNYINQLNVSAKITEKDKSTVLYETTKKAMQMAPNSNFDFPISLSGKKLEAGDYTLELTATTKADRWHWKKNFTIKADEAKKLNAKDVTIKKDYTWIYIVVGIILILVSILLIILILKRKRKKEEEERKKRNRIKRKKKKLAQQQSNQKKDN</sequence>
<dbReference type="PATRIC" id="fig|1449336.4.peg.834"/>
<evidence type="ECO:0000256" key="2">
    <source>
        <dbReference type="SAM" id="Phobius"/>
    </source>
</evidence>
<dbReference type="AlphaFoldDB" id="A0A0R2I4Z9"/>
<feature type="transmembrane region" description="Helical" evidence="2">
    <location>
        <begin position="327"/>
        <end position="348"/>
    </location>
</feature>
<gene>
    <name evidence="5" type="ORF">IV74_GL000819</name>
</gene>
<organism evidence="5 6">
    <name type="scientific">Carnobacterium divergens DSM 20623</name>
    <dbReference type="NCBI Taxonomy" id="1449336"/>
    <lineage>
        <taxon>Bacteria</taxon>
        <taxon>Bacillati</taxon>
        <taxon>Bacillota</taxon>
        <taxon>Bacilli</taxon>
        <taxon>Lactobacillales</taxon>
        <taxon>Carnobacteriaceae</taxon>
        <taxon>Carnobacterium</taxon>
    </lineage>
</organism>
<feature type="region of interest" description="Disordered" evidence="1">
    <location>
        <begin position="352"/>
        <end position="383"/>
    </location>
</feature>
<keyword evidence="2" id="KW-0472">Membrane</keyword>
<dbReference type="eggNOG" id="COG4072">
    <property type="taxonomic scope" value="Bacteria"/>
</dbReference>
<feature type="compositionally biased region" description="Basic residues" evidence="1">
    <location>
        <begin position="361"/>
        <end position="372"/>
    </location>
</feature>
<accession>A0A0R2I4Z9</accession>
<dbReference type="Pfam" id="PF06030">
    <property type="entry name" value="WxLIP_PGBD"/>
    <property type="match status" value="1"/>
</dbReference>
<reference evidence="5 6" key="1">
    <citation type="journal article" date="2015" name="Genome Announc.">
        <title>Expanding the biotechnology potential of lactobacilli through comparative genomics of 213 strains and associated genera.</title>
        <authorList>
            <person name="Sun Z."/>
            <person name="Harris H.M."/>
            <person name="McCann A."/>
            <person name="Guo C."/>
            <person name="Argimon S."/>
            <person name="Zhang W."/>
            <person name="Yang X."/>
            <person name="Jeffery I.B."/>
            <person name="Cooney J.C."/>
            <person name="Kagawa T.F."/>
            <person name="Liu W."/>
            <person name="Song Y."/>
            <person name="Salvetti E."/>
            <person name="Wrobel A."/>
            <person name="Rasinkangas P."/>
            <person name="Parkhill J."/>
            <person name="Rea M.C."/>
            <person name="O'Sullivan O."/>
            <person name="Ritari J."/>
            <person name="Douillard F.P."/>
            <person name="Paul Ross R."/>
            <person name="Yang R."/>
            <person name="Briner A.E."/>
            <person name="Felis G.E."/>
            <person name="de Vos W.M."/>
            <person name="Barrangou R."/>
            <person name="Klaenhammer T.R."/>
            <person name="Caufield P.W."/>
            <person name="Cui Y."/>
            <person name="Zhang H."/>
            <person name="O'Toole P.W."/>
        </authorList>
    </citation>
    <scope>NUCLEOTIDE SEQUENCE [LARGE SCALE GENOMIC DNA]</scope>
    <source>
        <strain evidence="5 6">DSM 20623</strain>
    </source>
</reference>
<keyword evidence="2" id="KW-0812">Transmembrane</keyword>
<protein>
    <submittedName>
        <fullName evidence="5">C-terminal membrane anchored cell surface protein</fullName>
    </submittedName>
</protein>
<dbReference type="EMBL" id="JQBS01000018">
    <property type="protein sequence ID" value="KRN56810.1"/>
    <property type="molecule type" value="Genomic_DNA"/>
</dbReference>
<dbReference type="InterPro" id="IPR010317">
    <property type="entry name" value="WxLIP_PGBD"/>
</dbReference>
<comment type="caution">
    <text evidence="5">The sequence shown here is derived from an EMBL/GenBank/DDBJ whole genome shotgun (WGS) entry which is preliminary data.</text>
</comment>
<dbReference type="InterPro" id="IPR021759">
    <property type="entry name" value="WxLIP_HBD"/>
</dbReference>
<evidence type="ECO:0000256" key="1">
    <source>
        <dbReference type="SAM" id="MobiDB-lite"/>
    </source>
</evidence>
<proteinExistence type="predicted"/>
<feature type="transmembrane region" description="Helical" evidence="2">
    <location>
        <begin position="24"/>
        <end position="44"/>
    </location>
</feature>
<dbReference type="Proteomes" id="UP000051658">
    <property type="component" value="Unassembled WGS sequence"/>
</dbReference>
<evidence type="ECO:0000313" key="6">
    <source>
        <dbReference type="Proteomes" id="UP000051658"/>
    </source>
</evidence>